<name>A0A3N2QW15_9RHOB</name>
<sequence length="325" mass="34647">MPAVVPRLAAVLALAMLMAVASHRAEADPRAIRYAILGSAELVEASDDRTTPDTPMAVASVGKTFTAVAVLRLVERGAFSVETPAADLLPDAIVRGFGGLGGITLGHLLTMTSGLPDFYTDDYIEDALEDQASVQRADVAATYAMDEDRLFAPGRRFDYSNTNYLLLGMILERVTGESYGAVLEAEVFRPADMQGSFVFGTRALPEDFARGHPERAVLRHYYSGAGFGDGGVIAPARDVARFYRALFSEGRLLSAEMVALMLTDPLGSGYGMGIEIEDGIAGHSGGDLGHASDVRMDLRTGDVAVELIADEDAWPDWPDAILGGR</sequence>
<organism evidence="3 4">
    <name type="scientific">Histidinibacterium lentulum</name>
    <dbReference type="NCBI Taxonomy" id="2480588"/>
    <lineage>
        <taxon>Bacteria</taxon>
        <taxon>Pseudomonadati</taxon>
        <taxon>Pseudomonadota</taxon>
        <taxon>Alphaproteobacteria</taxon>
        <taxon>Rhodobacterales</taxon>
        <taxon>Paracoccaceae</taxon>
        <taxon>Histidinibacterium</taxon>
    </lineage>
</organism>
<dbReference type="EMBL" id="RDRB01000007">
    <property type="protein sequence ID" value="ROT99428.1"/>
    <property type="molecule type" value="Genomic_DNA"/>
</dbReference>
<dbReference type="Gene3D" id="3.40.710.10">
    <property type="entry name" value="DD-peptidase/beta-lactamase superfamily"/>
    <property type="match status" value="1"/>
</dbReference>
<proteinExistence type="predicted"/>
<keyword evidence="1" id="KW-0732">Signal</keyword>
<feature type="domain" description="Beta-lactamase-related" evidence="2">
    <location>
        <begin position="49"/>
        <end position="291"/>
    </location>
</feature>
<dbReference type="Proteomes" id="UP000268016">
    <property type="component" value="Unassembled WGS sequence"/>
</dbReference>
<dbReference type="GO" id="GO:0016787">
    <property type="term" value="F:hydrolase activity"/>
    <property type="evidence" value="ECO:0007669"/>
    <property type="project" value="UniProtKB-KW"/>
</dbReference>
<reference evidence="3 4" key="1">
    <citation type="submission" date="2018-10" db="EMBL/GenBank/DDBJ databases">
        <title>Histidinibacterium lentulum gen. nov., sp. nov., a marine bacterium from the culture broth of Picochlorum sp. 122.</title>
        <authorList>
            <person name="Wang G."/>
        </authorList>
    </citation>
    <scope>NUCLEOTIDE SEQUENCE [LARGE SCALE GENOMIC DNA]</scope>
    <source>
        <strain evidence="3 4">B17</strain>
    </source>
</reference>
<dbReference type="InterPro" id="IPR001466">
    <property type="entry name" value="Beta-lactam-related"/>
</dbReference>
<accession>A0A3N2QW15</accession>
<dbReference type="AlphaFoldDB" id="A0A3N2QW15"/>
<dbReference type="InterPro" id="IPR050789">
    <property type="entry name" value="Diverse_Enzym_Activities"/>
</dbReference>
<keyword evidence="3" id="KW-0378">Hydrolase</keyword>
<feature type="chain" id="PRO_5018039081" evidence="1">
    <location>
        <begin position="28"/>
        <end position="325"/>
    </location>
</feature>
<dbReference type="PANTHER" id="PTHR43283">
    <property type="entry name" value="BETA-LACTAMASE-RELATED"/>
    <property type="match status" value="1"/>
</dbReference>
<evidence type="ECO:0000313" key="3">
    <source>
        <dbReference type="EMBL" id="ROT99428.1"/>
    </source>
</evidence>
<evidence type="ECO:0000313" key="4">
    <source>
        <dbReference type="Proteomes" id="UP000268016"/>
    </source>
</evidence>
<feature type="signal peptide" evidence="1">
    <location>
        <begin position="1"/>
        <end position="27"/>
    </location>
</feature>
<dbReference type="Pfam" id="PF00144">
    <property type="entry name" value="Beta-lactamase"/>
    <property type="match status" value="1"/>
</dbReference>
<keyword evidence="4" id="KW-1185">Reference proteome</keyword>
<gene>
    <name evidence="3" type="ORF">EAT49_14510</name>
</gene>
<evidence type="ECO:0000259" key="2">
    <source>
        <dbReference type="Pfam" id="PF00144"/>
    </source>
</evidence>
<dbReference type="SUPFAM" id="SSF56601">
    <property type="entry name" value="beta-lactamase/transpeptidase-like"/>
    <property type="match status" value="1"/>
</dbReference>
<comment type="caution">
    <text evidence="3">The sequence shown here is derived from an EMBL/GenBank/DDBJ whole genome shotgun (WGS) entry which is preliminary data.</text>
</comment>
<dbReference type="InterPro" id="IPR012338">
    <property type="entry name" value="Beta-lactam/transpept-like"/>
</dbReference>
<dbReference type="RefSeq" id="WP_123643022.1">
    <property type="nucleotide sequence ID" value="NZ_ML119087.1"/>
</dbReference>
<dbReference type="OrthoDB" id="5377981at2"/>
<evidence type="ECO:0000256" key="1">
    <source>
        <dbReference type="SAM" id="SignalP"/>
    </source>
</evidence>
<protein>
    <submittedName>
        <fullName evidence="3">Class A beta-lactamase-related serine hydrolase</fullName>
    </submittedName>
</protein>